<organism evidence="2 3">
    <name type="scientific">Amycolatopsis rhabdoformis</name>
    <dbReference type="NCBI Taxonomy" id="1448059"/>
    <lineage>
        <taxon>Bacteria</taxon>
        <taxon>Bacillati</taxon>
        <taxon>Actinomycetota</taxon>
        <taxon>Actinomycetes</taxon>
        <taxon>Pseudonocardiales</taxon>
        <taxon>Pseudonocardiaceae</taxon>
        <taxon>Amycolatopsis</taxon>
    </lineage>
</organism>
<reference evidence="2 3" key="1">
    <citation type="journal article" date="2015" name="Int. J. Syst. Evol. Microbiol.">
        <title>Amycolatopsis rhabdoformis sp. nov., an actinomycete isolated from a tropical forest soil.</title>
        <authorList>
            <person name="Souza W.R."/>
            <person name="Silva R.E."/>
            <person name="Goodfellow M."/>
            <person name="Busarakam K."/>
            <person name="Figueiro F.S."/>
            <person name="Ferreira D."/>
            <person name="Rodrigues-Filho E."/>
            <person name="Moraes L.A.B."/>
            <person name="Zucchi T.D."/>
        </authorList>
    </citation>
    <scope>NUCLEOTIDE SEQUENCE [LARGE SCALE GENOMIC DNA]</scope>
    <source>
        <strain evidence="2 3">NCIMB 14900</strain>
    </source>
</reference>
<evidence type="ECO:0000259" key="1">
    <source>
        <dbReference type="Pfam" id="PF12697"/>
    </source>
</evidence>
<dbReference type="EMBL" id="CP142149">
    <property type="protein sequence ID" value="WSE34710.1"/>
    <property type="molecule type" value="Genomic_DNA"/>
</dbReference>
<dbReference type="Pfam" id="PF12697">
    <property type="entry name" value="Abhydrolase_6"/>
    <property type="match status" value="1"/>
</dbReference>
<dbReference type="InterPro" id="IPR000073">
    <property type="entry name" value="AB_hydrolase_1"/>
</dbReference>
<sequence>MTRSPFVVTVDGGRVTGTATGPGLPDLPLIVTLHGGSYNARYFDLPGHSLLDLAEAFGFPVFSLNRPGYAGSDLPSSGEGTYAAGAGVLDETIAQLWADHAAGRPGVVIISHSIGSAIAVHVAAGRPQWPLLGIALHGINDVCPDHVADAWNGLPPGQPVIFTPEQRRMFMYGPEGTREHDIVERAEPATEPIPLAELREVVGGWPTSAAELAARVEVPVHYVLTEHDGLWIADQGRVDTFAGYFTHAPWVDAQFVRGAGHNLDHHLLSRTLHLQQLAFAWACAVHARA</sequence>
<keyword evidence="2" id="KW-0378">Hydrolase</keyword>
<dbReference type="Gene3D" id="3.40.50.1820">
    <property type="entry name" value="alpha/beta hydrolase"/>
    <property type="match status" value="1"/>
</dbReference>
<accession>A0ABZ1IJQ5</accession>
<gene>
    <name evidence="2" type="ORF">VSH64_21950</name>
</gene>
<evidence type="ECO:0000313" key="2">
    <source>
        <dbReference type="EMBL" id="WSE34710.1"/>
    </source>
</evidence>
<dbReference type="SUPFAM" id="SSF53474">
    <property type="entry name" value="alpha/beta-Hydrolases"/>
    <property type="match status" value="1"/>
</dbReference>
<protein>
    <submittedName>
        <fullName evidence="2">Alpha/beta fold hydrolase</fullName>
    </submittedName>
</protein>
<keyword evidence="3" id="KW-1185">Reference proteome</keyword>
<dbReference type="InterPro" id="IPR029058">
    <property type="entry name" value="AB_hydrolase_fold"/>
</dbReference>
<name>A0ABZ1IJQ5_9PSEU</name>
<dbReference type="GO" id="GO:0016787">
    <property type="term" value="F:hydrolase activity"/>
    <property type="evidence" value="ECO:0007669"/>
    <property type="project" value="UniProtKB-KW"/>
</dbReference>
<dbReference type="RefSeq" id="WP_326837518.1">
    <property type="nucleotide sequence ID" value="NZ_CP142149.1"/>
</dbReference>
<dbReference type="Proteomes" id="UP001330812">
    <property type="component" value="Chromosome"/>
</dbReference>
<evidence type="ECO:0000313" key="3">
    <source>
        <dbReference type="Proteomes" id="UP001330812"/>
    </source>
</evidence>
<feature type="domain" description="AB hydrolase-1" evidence="1">
    <location>
        <begin position="30"/>
        <end position="265"/>
    </location>
</feature>
<proteinExistence type="predicted"/>